<dbReference type="InterPro" id="IPR050168">
    <property type="entry name" value="AAA_ATPase_domain"/>
</dbReference>
<dbReference type="Proteomes" id="UP001162164">
    <property type="component" value="Unassembled WGS sequence"/>
</dbReference>
<evidence type="ECO:0000313" key="5">
    <source>
        <dbReference type="Proteomes" id="UP001162164"/>
    </source>
</evidence>
<keyword evidence="2" id="KW-0067">ATP-binding</keyword>
<gene>
    <name evidence="4" type="ORF">NQ317_016462</name>
</gene>
<dbReference type="PANTHER" id="PTHR23077:SF171">
    <property type="entry name" value="NUCLEAR VALOSIN-CONTAINING PROTEIN-LIKE"/>
    <property type="match status" value="1"/>
</dbReference>
<organism evidence="4 5">
    <name type="scientific">Molorchus minor</name>
    <dbReference type="NCBI Taxonomy" id="1323400"/>
    <lineage>
        <taxon>Eukaryota</taxon>
        <taxon>Metazoa</taxon>
        <taxon>Ecdysozoa</taxon>
        <taxon>Arthropoda</taxon>
        <taxon>Hexapoda</taxon>
        <taxon>Insecta</taxon>
        <taxon>Pterygota</taxon>
        <taxon>Neoptera</taxon>
        <taxon>Endopterygota</taxon>
        <taxon>Coleoptera</taxon>
        <taxon>Polyphaga</taxon>
        <taxon>Cucujiformia</taxon>
        <taxon>Chrysomeloidea</taxon>
        <taxon>Cerambycidae</taxon>
        <taxon>Lamiinae</taxon>
        <taxon>Monochamini</taxon>
        <taxon>Molorchus</taxon>
    </lineage>
</organism>
<dbReference type="Pfam" id="PF17862">
    <property type="entry name" value="AAA_lid_3"/>
    <property type="match status" value="1"/>
</dbReference>
<evidence type="ECO:0000256" key="1">
    <source>
        <dbReference type="ARBA" id="ARBA00022741"/>
    </source>
</evidence>
<protein>
    <recommendedName>
        <fullName evidence="3">AAA ATPase AAA+ lid domain-containing protein</fullName>
    </recommendedName>
</protein>
<name>A0ABQ9K2R1_9CUCU</name>
<comment type="caution">
    <text evidence="4">The sequence shown here is derived from an EMBL/GenBank/DDBJ whole genome shotgun (WGS) entry which is preliminary data.</text>
</comment>
<dbReference type="PANTHER" id="PTHR23077">
    <property type="entry name" value="AAA-FAMILY ATPASE"/>
    <property type="match status" value="1"/>
</dbReference>
<evidence type="ECO:0000256" key="2">
    <source>
        <dbReference type="ARBA" id="ARBA00022840"/>
    </source>
</evidence>
<dbReference type="InterPro" id="IPR041569">
    <property type="entry name" value="AAA_lid_3"/>
</dbReference>
<keyword evidence="5" id="KW-1185">Reference proteome</keyword>
<proteinExistence type="predicted"/>
<keyword evidence="1" id="KW-0547">Nucleotide-binding</keyword>
<dbReference type="Gene3D" id="1.10.8.60">
    <property type="match status" value="1"/>
</dbReference>
<feature type="domain" description="AAA ATPase AAA+ lid" evidence="3">
    <location>
        <begin position="27"/>
        <end position="70"/>
    </location>
</feature>
<evidence type="ECO:0000313" key="4">
    <source>
        <dbReference type="EMBL" id="KAJ8983857.1"/>
    </source>
</evidence>
<sequence length="162" mass="18109">MYINQFVFENSAVTILKNGTVPRLASDVNLEDIGKSEECDGYTGADLAALVREASVIALKEFMLSANSSERDIMVTNDHFKKAILKVRPSVSEKPVCQFDDTLRIVELESHAVFDVKCSKETESDLGKVAGLQKEDQKHYEKLRKMYSPFTGSTEMEAMECS</sequence>
<accession>A0ABQ9K2R1</accession>
<reference evidence="4" key="1">
    <citation type="journal article" date="2023" name="Insect Mol. Biol.">
        <title>Genome sequencing provides insights into the evolution of gene families encoding plant cell wall-degrading enzymes in longhorned beetles.</title>
        <authorList>
            <person name="Shin N.R."/>
            <person name="Okamura Y."/>
            <person name="Kirsch R."/>
            <person name="Pauchet Y."/>
        </authorList>
    </citation>
    <scope>NUCLEOTIDE SEQUENCE</scope>
    <source>
        <strain evidence="4">MMC_N1</strain>
    </source>
</reference>
<evidence type="ECO:0000259" key="3">
    <source>
        <dbReference type="Pfam" id="PF17862"/>
    </source>
</evidence>
<dbReference type="EMBL" id="JAPWTJ010000058">
    <property type="protein sequence ID" value="KAJ8983857.1"/>
    <property type="molecule type" value="Genomic_DNA"/>
</dbReference>